<evidence type="ECO:0000313" key="4">
    <source>
        <dbReference type="EMBL" id="ORY68485.1"/>
    </source>
</evidence>
<dbReference type="InterPro" id="IPR002347">
    <property type="entry name" value="SDR_fam"/>
</dbReference>
<name>A0A1Y2ECB7_9PEZI</name>
<keyword evidence="2" id="KW-0521">NADP</keyword>
<accession>A0A1Y2ECB7</accession>
<dbReference type="AlphaFoldDB" id="A0A1Y2ECB7"/>
<dbReference type="PANTHER" id="PTHR24320:SF236">
    <property type="entry name" value="SHORT-CHAIN DEHYDROGENASE-RELATED"/>
    <property type="match status" value="1"/>
</dbReference>
<evidence type="ECO:0000256" key="3">
    <source>
        <dbReference type="ARBA" id="ARBA00023002"/>
    </source>
</evidence>
<proteinExistence type="inferred from homology"/>
<comment type="similarity">
    <text evidence="1">Belongs to the short-chain dehydrogenases/reductases (SDR) family.</text>
</comment>
<sequence length="321" mass="36009">MPRVTAKEQRYPGPPQWTEEDIADQKGKVCIVTGSNTGIGYEVARILYAKNAMVYVAARNEIKGREAIQRIREAHPSSAGRLEFLQLDLADLEGVRNAACRFKDAETKLHVLFNNAGEVMHYTKTAPHWRHQLAVNCIGPFLFTRLLMPIMEETAKSAAKNSVRVVWVSSSAAELATPHHGVPMCKGKASRDAHGFEVSKYGITKAGNYYHATQFARKYRHKGVISVALNPGHVKSNIHRHVSATWKRHLRGRVYPTVCGAYTELFAGVSDQVTLAKTGCWIVPWGRFTGIRDDLWKGAWPKEELGDGVAERFWTWTENQI</sequence>
<organism evidence="4 5">
    <name type="scientific">Pseudomassariella vexata</name>
    <dbReference type="NCBI Taxonomy" id="1141098"/>
    <lineage>
        <taxon>Eukaryota</taxon>
        <taxon>Fungi</taxon>
        <taxon>Dikarya</taxon>
        <taxon>Ascomycota</taxon>
        <taxon>Pezizomycotina</taxon>
        <taxon>Sordariomycetes</taxon>
        <taxon>Xylariomycetidae</taxon>
        <taxon>Amphisphaeriales</taxon>
        <taxon>Pseudomassariaceae</taxon>
        <taxon>Pseudomassariella</taxon>
    </lineage>
</organism>
<evidence type="ECO:0000256" key="2">
    <source>
        <dbReference type="ARBA" id="ARBA00022857"/>
    </source>
</evidence>
<protein>
    <submittedName>
        <fullName evidence="4">Short-chain dehydrogenase</fullName>
    </submittedName>
</protein>
<dbReference type="Proteomes" id="UP000193689">
    <property type="component" value="Unassembled WGS sequence"/>
</dbReference>
<keyword evidence="5" id="KW-1185">Reference proteome</keyword>
<dbReference type="SUPFAM" id="SSF51735">
    <property type="entry name" value="NAD(P)-binding Rossmann-fold domains"/>
    <property type="match status" value="1"/>
</dbReference>
<gene>
    <name evidence="4" type="ORF">BCR38DRAFT_336393</name>
</gene>
<dbReference type="Pfam" id="PF00106">
    <property type="entry name" value="adh_short"/>
    <property type="match status" value="1"/>
</dbReference>
<dbReference type="EMBL" id="MCFJ01000003">
    <property type="protein sequence ID" value="ORY68485.1"/>
    <property type="molecule type" value="Genomic_DNA"/>
</dbReference>
<feature type="non-terminal residue" evidence="4">
    <location>
        <position position="321"/>
    </location>
</feature>
<keyword evidence="3" id="KW-0560">Oxidoreductase</keyword>
<dbReference type="GeneID" id="63771665"/>
<evidence type="ECO:0000313" key="5">
    <source>
        <dbReference type="Proteomes" id="UP000193689"/>
    </source>
</evidence>
<evidence type="ECO:0000256" key="1">
    <source>
        <dbReference type="ARBA" id="ARBA00006484"/>
    </source>
</evidence>
<dbReference type="RefSeq" id="XP_040718772.1">
    <property type="nucleotide sequence ID" value="XM_040855453.1"/>
</dbReference>
<dbReference type="OrthoDB" id="191139at2759"/>
<reference evidence="4 5" key="1">
    <citation type="submission" date="2016-07" db="EMBL/GenBank/DDBJ databases">
        <title>Pervasive Adenine N6-methylation of Active Genes in Fungi.</title>
        <authorList>
            <consortium name="DOE Joint Genome Institute"/>
            <person name="Mondo S.J."/>
            <person name="Dannebaum R.O."/>
            <person name="Kuo R.C."/>
            <person name="Labutti K."/>
            <person name="Haridas S."/>
            <person name="Kuo A."/>
            <person name="Salamov A."/>
            <person name="Ahrendt S.R."/>
            <person name="Lipzen A."/>
            <person name="Sullivan W."/>
            <person name="Andreopoulos W.B."/>
            <person name="Clum A."/>
            <person name="Lindquist E."/>
            <person name="Daum C."/>
            <person name="Ramamoorthy G.K."/>
            <person name="Gryganskyi A."/>
            <person name="Culley D."/>
            <person name="Magnuson J.K."/>
            <person name="James T.Y."/>
            <person name="O'Malley M.A."/>
            <person name="Stajich J.E."/>
            <person name="Spatafora J.W."/>
            <person name="Visel A."/>
            <person name="Grigoriev I.V."/>
        </authorList>
    </citation>
    <scope>NUCLEOTIDE SEQUENCE [LARGE SCALE GENOMIC DNA]</scope>
    <source>
        <strain evidence="4 5">CBS 129021</strain>
    </source>
</reference>
<dbReference type="GO" id="GO:0016491">
    <property type="term" value="F:oxidoreductase activity"/>
    <property type="evidence" value="ECO:0007669"/>
    <property type="project" value="UniProtKB-KW"/>
</dbReference>
<dbReference type="PRINTS" id="PR00081">
    <property type="entry name" value="GDHRDH"/>
</dbReference>
<dbReference type="InParanoid" id="A0A1Y2ECB7"/>
<dbReference type="InterPro" id="IPR036291">
    <property type="entry name" value="NAD(P)-bd_dom_sf"/>
</dbReference>
<dbReference type="STRING" id="1141098.A0A1Y2ECB7"/>
<dbReference type="Gene3D" id="3.40.50.720">
    <property type="entry name" value="NAD(P)-binding Rossmann-like Domain"/>
    <property type="match status" value="1"/>
</dbReference>
<dbReference type="PANTHER" id="PTHR24320">
    <property type="entry name" value="RETINOL DEHYDROGENASE"/>
    <property type="match status" value="1"/>
</dbReference>
<comment type="caution">
    <text evidence="4">The sequence shown here is derived from an EMBL/GenBank/DDBJ whole genome shotgun (WGS) entry which is preliminary data.</text>
</comment>